<name>A0AAW1H2A9_SAPOF</name>
<accession>A0AAW1H2A9</accession>
<gene>
    <name evidence="2" type="ORF">RND81_12G022400</name>
</gene>
<sequence>MEGFRLSRGAHNVRVFAGSLAAKASRGSDLVGTEDVMDDGGGIRVSDPEGKVDGESVRVFGQRVNVGGDVISSTITAYCVECNDVLTSDDDRICSFFEDYVSFESDPNWNKVLSEEDKEDEYSSSLDMEVTSSRRLDCDPKSNSVGDRCPKG</sequence>
<organism evidence="2 3">
    <name type="scientific">Saponaria officinalis</name>
    <name type="common">Common soapwort</name>
    <name type="synonym">Lychnis saponaria</name>
    <dbReference type="NCBI Taxonomy" id="3572"/>
    <lineage>
        <taxon>Eukaryota</taxon>
        <taxon>Viridiplantae</taxon>
        <taxon>Streptophyta</taxon>
        <taxon>Embryophyta</taxon>
        <taxon>Tracheophyta</taxon>
        <taxon>Spermatophyta</taxon>
        <taxon>Magnoliopsida</taxon>
        <taxon>eudicotyledons</taxon>
        <taxon>Gunneridae</taxon>
        <taxon>Pentapetalae</taxon>
        <taxon>Caryophyllales</taxon>
        <taxon>Caryophyllaceae</taxon>
        <taxon>Caryophylleae</taxon>
        <taxon>Saponaria</taxon>
    </lineage>
</organism>
<comment type="caution">
    <text evidence="2">The sequence shown here is derived from an EMBL/GenBank/DDBJ whole genome shotgun (WGS) entry which is preliminary data.</text>
</comment>
<evidence type="ECO:0000256" key="1">
    <source>
        <dbReference type="SAM" id="MobiDB-lite"/>
    </source>
</evidence>
<evidence type="ECO:0000313" key="3">
    <source>
        <dbReference type="Proteomes" id="UP001443914"/>
    </source>
</evidence>
<dbReference type="AlphaFoldDB" id="A0AAW1H2A9"/>
<dbReference type="EMBL" id="JBDFQZ010000012">
    <property type="protein sequence ID" value="KAK9671330.1"/>
    <property type="molecule type" value="Genomic_DNA"/>
</dbReference>
<feature type="region of interest" description="Disordered" evidence="1">
    <location>
        <begin position="114"/>
        <end position="152"/>
    </location>
</feature>
<keyword evidence="3" id="KW-1185">Reference proteome</keyword>
<proteinExistence type="predicted"/>
<protein>
    <submittedName>
        <fullName evidence="2">Uncharacterized protein</fullName>
    </submittedName>
</protein>
<reference evidence="2" key="1">
    <citation type="submission" date="2024-03" db="EMBL/GenBank/DDBJ databases">
        <title>WGS assembly of Saponaria officinalis var. Norfolk2.</title>
        <authorList>
            <person name="Jenkins J."/>
            <person name="Shu S."/>
            <person name="Grimwood J."/>
            <person name="Barry K."/>
            <person name="Goodstein D."/>
            <person name="Schmutz J."/>
            <person name="Leebens-Mack J."/>
            <person name="Osbourn A."/>
        </authorList>
    </citation>
    <scope>NUCLEOTIDE SEQUENCE [LARGE SCALE GENOMIC DNA]</scope>
    <source>
        <strain evidence="2">JIC</strain>
    </source>
</reference>
<evidence type="ECO:0000313" key="2">
    <source>
        <dbReference type="EMBL" id="KAK9671330.1"/>
    </source>
</evidence>
<dbReference type="Proteomes" id="UP001443914">
    <property type="component" value="Unassembled WGS sequence"/>
</dbReference>